<evidence type="ECO:0000259" key="5">
    <source>
        <dbReference type="Pfam" id="PF25876"/>
    </source>
</evidence>
<feature type="domain" description="Multidrug resistance protein MdtA-like C-terminal permuted SH3" evidence="8">
    <location>
        <begin position="286"/>
        <end position="345"/>
    </location>
</feature>
<feature type="chain" id="PRO_5046386448" evidence="4">
    <location>
        <begin position="21"/>
        <end position="366"/>
    </location>
</feature>
<name>A0ABS6H6V4_9PROT</name>
<comment type="caution">
    <text evidence="9">The sequence shown here is derived from an EMBL/GenBank/DDBJ whole genome shotgun (WGS) entry which is preliminary data.</text>
</comment>
<sequence length="366" mass="38795">MLRRQSLFLVLLLAACGEAAAPPASVPPPTKVGVVEARPLPTPVTFEYGGRVTAVRQTEVRARVGGILLERAYTEGAEVREGDVLFRVDPATYQAAADLAQAQVHEADATVQRARRDQRRAAELLRADAGSRKNRDDAMSTLAQAEASLAAARARLASARLELGYTTVLAPISGITSLEAVPEGSLVSAGGEKSLLTRITQMDPVHVAFAFNRPDLAMLSAQGVQDLTAQVILDGGGEAEGKVSFTEATVDPTTGTVRGRATFANAERRLIPGQFVRIRVSGPSRDVIRIPQAAVQQDVQGPFAYVVGADGKAERRGLRLGRTMGQEWIIEDGLRPGDRVVAEGVVKVVEGAPLEAAPMQAAEARP</sequence>
<comment type="subcellular location">
    <subcellularLocation>
        <location evidence="1">Cell envelope</location>
    </subcellularLocation>
</comment>
<evidence type="ECO:0000256" key="1">
    <source>
        <dbReference type="ARBA" id="ARBA00004196"/>
    </source>
</evidence>
<dbReference type="Pfam" id="PF25944">
    <property type="entry name" value="Beta-barrel_RND"/>
    <property type="match status" value="1"/>
</dbReference>
<dbReference type="InterPro" id="IPR058624">
    <property type="entry name" value="MdtA-like_HH"/>
</dbReference>
<evidence type="ECO:0000259" key="8">
    <source>
        <dbReference type="Pfam" id="PF25967"/>
    </source>
</evidence>
<evidence type="ECO:0000313" key="9">
    <source>
        <dbReference type="EMBL" id="MBU8544426.1"/>
    </source>
</evidence>
<organism evidence="9 10">
    <name type="scientific">Falsiroseomonas oleicola</name>
    <dbReference type="NCBI Taxonomy" id="2801474"/>
    <lineage>
        <taxon>Bacteria</taxon>
        <taxon>Pseudomonadati</taxon>
        <taxon>Pseudomonadota</taxon>
        <taxon>Alphaproteobacteria</taxon>
        <taxon>Acetobacterales</taxon>
        <taxon>Roseomonadaceae</taxon>
        <taxon>Falsiroseomonas</taxon>
    </lineage>
</organism>
<dbReference type="PANTHER" id="PTHR30158">
    <property type="entry name" value="ACRA/E-RELATED COMPONENT OF DRUG EFFLUX TRANSPORTER"/>
    <property type="match status" value="1"/>
</dbReference>
<dbReference type="InterPro" id="IPR058625">
    <property type="entry name" value="MdtA-like_BSH"/>
</dbReference>
<dbReference type="Proteomes" id="UP000689967">
    <property type="component" value="Unassembled WGS sequence"/>
</dbReference>
<evidence type="ECO:0000256" key="2">
    <source>
        <dbReference type="ARBA" id="ARBA00009477"/>
    </source>
</evidence>
<dbReference type="EMBL" id="JAERQM010000003">
    <property type="protein sequence ID" value="MBU8544426.1"/>
    <property type="molecule type" value="Genomic_DNA"/>
</dbReference>
<keyword evidence="10" id="KW-1185">Reference proteome</keyword>
<proteinExistence type="inferred from homology"/>
<keyword evidence="3" id="KW-0175">Coiled coil</keyword>
<dbReference type="Pfam" id="PF25876">
    <property type="entry name" value="HH_MFP_RND"/>
    <property type="match status" value="1"/>
</dbReference>
<dbReference type="RefSeq" id="WP_216875681.1">
    <property type="nucleotide sequence ID" value="NZ_JAERQM010000003.1"/>
</dbReference>
<feature type="signal peptide" evidence="4">
    <location>
        <begin position="1"/>
        <end position="20"/>
    </location>
</feature>
<gene>
    <name evidence="9" type="ORF">JJQ90_11965</name>
</gene>
<dbReference type="PROSITE" id="PS51257">
    <property type="entry name" value="PROKAR_LIPOPROTEIN"/>
    <property type="match status" value="1"/>
</dbReference>
<dbReference type="InterPro" id="IPR058626">
    <property type="entry name" value="MdtA-like_b-barrel"/>
</dbReference>
<reference evidence="9 10" key="1">
    <citation type="submission" date="2021-01" db="EMBL/GenBank/DDBJ databases">
        <title>Roseomonas sp. nov, a bacterium isolated from an oil production mixture in Yumen Oilfield.</title>
        <authorList>
            <person name="Wu D."/>
        </authorList>
    </citation>
    <scope>NUCLEOTIDE SEQUENCE [LARGE SCALE GENOMIC DNA]</scope>
    <source>
        <strain evidence="9 10">ROY-5-3</strain>
    </source>
</reference>
<dbReference type="Pfam" id="PF25967">
    <property type="entry name" value="RND-MFP_C"/>
    <property type="match status" value="1"/>
</dbReference>
<keyword evidence="4" id="KW-0732">Signal</keyword>
<evidence type="ECO:0000256" key="4">
    <source>
        <dbReference type="SAM" id="SignalP"/>
    </source>
</evidence>
<accession>A0ABS6H6V4</accession>
<dbReference type="InterPro" id="IPR006143">
    <property type="entry name" value="RND_pump_MFP"/>
</dbReference>
<feature type="domain" description="Multidrug resistance protein MdtA-like barrel-sandwich hybrid" evidence="6">
    <location>
        <begin position="56"/>
        <end position="197"/>
    </location>
</feature>
<evidence type="ECO:0000256" key="3">
    <source>
        <dbReference type="SAM" id="Coils"/>
    </source>
</evidence>
<feature type="coiled-coil region" evidence="3">
    <location>
        <begin position="97"/>
        <end position="162"/>
    </location>
</feature>
<dbReference type="InterPro" id="IPR058627">
    <property type="entry name" value="MdtA-like_C"/>
</dbReference>
<dbReference type="Pfam" id="PF25917">
    <property type="entry name" value="BSH_RND"/>
    <property type="match status" value="1"/>
</dbReference>
<evidence type="ECO:0000259" key="7">
    <source>
        <dbReference type="Pfam" id="PF25944"/>
    </source>
</evidence>
<feature type="domain" description="Multidrug resistance protein MdtA-like alpha-helical hairpin" evidence="5">
    <location>
        <begin position="99"/>
        <end position="166"/>
    </location>
</feature>
<feature type="domain" description="Multidrug resistance protein MdtA-like beta-barrel" evidence="7">
    <location>
        <begin position="205"/>
        <end position="280"/>
    </location>
</feature>
<dbReference type="NCBIfam" id="TIGR01730">
    <property type="entry name" value="RND_mfp"/>
    <property type="match status" value="1"/>
</dbReference>
<evidence type="ECO:0000259" key="6">
    <source>
        <dbReference type="Pfam" id="PF25917"/>
    </source>
</evidence>
<protein>
    <submittedName>
        <fullName evidence="9">Efflux RND transporter periplasmic adaptor subunit</fullName>
    </submittedName>
</protein>
<evidence type="ECO:0000313" key="10">
    <source>
        <dbReference type="Proteomes" id="UP000689967"/>
    </source>
</evidence>
<comment type="similarity">
    <text evidence="2">Belongs to the membrane fusion protein (MFP) (TC 8.A.1) family.</text>
</comment>